<evidence type="ECO:0000313" key="3">
    <source>
        <dbReference type="Proteomes" id="UP000526408"/>
    </source>
</evidence>
<proteinExistence type="predicted"/>
<dbReference type="Proteomes" id="UP000526408">
    <property type="component" value="Unassembled WGS sequence"/>
</dbReference>
<dbReference type="Pfam" id="PF10135">
    <property type="entry name" value="Rod-binding"/>
    <property type="match status" value="1"/>
</dbReference>
<organism evidence="2 3">
    <name type="scientific">Roseicyclus persicicus</name>
    <dbReference type="NCBI Taxonomy" id="2650661"/>
    <lineage>
        <taxon>Bacteria</taxon>
        <taxon>Pseudomonadati</taxon>
        <taxon>Pseudomonadota</taxon>
        <taxon>Alphaproteobacteria</taxon>
        <taxon>Rhodobacterales</taxon>
        <taxon>Roseobacteraceae</taxon>
        <taxon>Roseicyclus</taxon>
    </lineage>
</organism>
<comment type="caution">
    <text evidence="2">The sequence shown here is derived from an EMBL/GenBank/DDBJ whole genome shotgun (WGS) entry which is preliminary data.</text>
</comment>
<evidence type="ECO:0000313" key="2">
    <source>
        <dbReference type="EMBL" id="NKX45003.1"/>
    </source>
</evidence>
<name>A0A7X6GZ39_9RHOB</name>
<sequence length="98" mass="9674">MTLDALSSLPAPASARATADTAALLSVARELEASFLSEMLKHAGLGEAPGAFGGGAGEAQFASLLRAEHARALVARGGLGLSESLFRALVARSGGGAP</sequence>
<reference evidence="2 3" key="1">
    <citation type="submission" date="2020-04" db="EMBL/GenBank/DDBJ databases">
        <authorList>
            <person name="Yoon J."/>
        </authorList>
    </citation>
    <scope>NUCLEOTIDE SEQUENCE [LARGE SCALE GENOMIC DNA]</scope>
    <source>
        <strain evidence="2 3">KMU-115</strain>
    </source>
</reference>
<protein>
    <recommendedName>
        <fullName evidence="1">Flagellar protein FlgJ N-terminal domain-containing protein</fullName>
    </recommendedName>
</protein>
<feature type="domain" description="Flagellar protein FlgJ N-terminal" evidence="1">
    <location>
        <begin position="46"/>
        <end position="87"/>
    </location>
</feature>
<keyword evidence="3" id="KW-1185">Reference proteome</keyword>
<accession>A0A7X6GZ39</accession>
<gene>
    <name evidence="2" type="ORF">HCU73_10410</name>
</gene>
<dbReference type="EMBL" id="JAAZQQ010000003">
    <property type="protein sequence ID" value="NKX45003.1"/>
    <property type="molecule type" value="Genomic_DNA"/>
</dbReference>
<dbReference type="InterPro" id="IPR019301">
    <property type="entry name" value="Flagellar_prot_FlgJ_N"/>
</dbReference>
<dbReference type="AlphaFoldDB" id="A0A7X6GZ39"/>
<dbReference type="RefSeq" id="WP_168623398.1">
    <property type="nucleotide sequence ID" value="NZ_JAAZQQ010000003.1"/>
</dbReference>
<evidence type="ECO:0000259" key="1">
    <source>
        <dbReference type="Pfam" id="PF10135"/>
    </source>
</evidence>